<evidence type="ECO:0000313" key="3">
    <source>
        <dbReference type="Proteomes" id="UP000646478"/>
    </source>
</evidence>
<dbReference type="GO" id="GO:0000150">
    <property type="term" value="F:DNA strand exchange activity"/>
    <property type="evidence" value="ECO:0007669"/>
    <property type="project" value="InterPro"/>
</dbReference>
<gene>
    <name evidence="2" type="ORF">GCM10011491_45870</name>
</gene>
<evidence type="ECO:0000313" key="2">
    <source>
        <dbReference type="EMBL" id="GGB12928.1"/>
    </source>
</evidence>
<dbReference type="Proteomes" id="UP000646478">
    <property type="component" value="Unassembled WGS sequence"/>
</dbReference>
<sequence length="293" mass="32580">MPGIAAPGGGEWGFSTINGNPKRGNGILNNEMYMYIGKLVWNRQRFIKDPDTGKRQARMNPESEWITQEVPELRIIDDALWDETGADAAEALAGNAASDPARQLWNAWQSACLNTVALWEKQQRLETQLVNTIGFPHAKVYLPDEDATFSIWWQGDIGDYFGNDPALADIRAKAEADFAAHQARWDTEDERIGYSAAKRAEHAAADRQEELVEALTDTPATTLAGVRAVRPLRAAISVVQVPIFATSCHMQQSDSLIMRVLRSQRVVIYWSLRLIKYPAISPEACASLAIARE</sequence>
<dbReference type="Pfam" id="PF07508">
    <property type="entry name" value="Recombinase"/>
    <property type="match status" value="1"/>
</dbReference>
<name>A0A916SQE4_9HYPH</name>
<feature type="domain" description="Recombinase" evidence="1">
    <location>
        <begin position="3"/>
        <end position="85"/>
    </location>
</feature>
<dbReference type="AlphaFoldDB" id="A0A916SQE4"/>
<reference evidence="2" key="2">
    <citation type="submission" date="2020-09" db="EMBL/GenBank/DDBJ databases">
        <authorList>
            <person name="Sun Q."/>
            <person name="Zhou Y."/>
        </authorList>
    </citation>
    <scope>NUCLEOTIDE SEQUENCE</scope>
    <source>
        <strain evidence="2">CGMCC 1.15082</strain>
    </source>
</reference>
<proteinExistence type="predicted"/>
<protein>
    <recommendedName>
        <fullName evidence="1">Recombinase domain-containing protein</fullName>
    </recommendedName>
</protein>
<accession>A0A916SQE4</accession>
<evidence type="ECO:0000259" key="1">
    <source>
        <dbReference type="Pfam" id="PF07508"/>
    </source>
</evidence>
<comment type="caution">
    <text evidence="2">The sequence shown here is derived from an EMBL/GenBank/DDBJ whole genome shotgun (WGS) entry which is preliminary data.</text>
</comment>
<dbReference type="InterPro" id="IPR011109">
    <property type="entry name" value="DNA_bind_recombinase_dom"/>
</dbReference>
<keyword evidence="3" id="KW-1185">Reference proteome</keyword>
<reference evidence="2" key="1">
    <citation type="journal article" date="2014" name="Int. J. Syst. Evol. Microbiol.">
        <title>Complete genome sequence of Corynebacterium casei LMG S-19264T (=DSM 44701T), isolated from a smear-ripened cheese.</title>
        <authorList>
            <consortium name="US DOE Joint Genome Institute (JGI-PGF)"/>
            <person name="Walter F."/>
            <person name="Albersmeier A."/>
            <person name="Kalinowski J."/>
            <person name="Ruckert C."/>
        </authorList>
    </citation>
    <scope>NUCLEOTIDE SEQUENCE</scope>
    <source>
        <strain evidence="2">CGMCC 1.15082</strain>
    </source>
</reference>
<dbReference type="GO" id="GO:0003677">
    <property type="term" value="F:DNA binding"/>
    <property type="evidence" value="ECO:0007669"/>
    <property type="project" value="InterPro"/>
</dbReference>
<organism evidence="2 3">
    <name type="scientific">Brucella endophytica</name>
    <dbReference type="NCBI Taxonomy" id="1963359"/>
    <lineage>
        <taxon>Bacteria</taxon>
        <taxon>Pseudomonadati</taxon>
        <taxon>Pseudomonadota</taxon>
        <taxon>Alphaproteobacteria</taxon>
        <taxon>Hyphomicrobiales</taxon>
        <taxon>Brucellaceae</taxon>
        <taxon>Brucella/Ochrobactrum group</taxon>
        <taxon>Brucella</taxon>
    </lineage>
</organism>
<dbReference type="EMBL" id="BMHH01000043">
    <property type="protein sequence ID" value="GGB12928.1"/>
    <property type="molecule type" value="Genomic_DNA"/>
</dbReference>